<evidence type="ECO:0000259" key="3">
    <source>
        <dbReference type="PROSITE" id="PS51371"/>
    </source>
</evidence>
<name>A0A0G1MP56_9BACT</name>
<gene>
    <name evidence="4" type="ORF">UW79_C0004G0039</name>
</gene>
<evidence type="ECO:0000256" key="2">
    <source>
        <dbReference type="PROSITE-ProRule" id="PRU00703"/>
    </source>
</evidence>
<keyword evidence="1 2" id="KW-0129">CBS domain</keyword>
<dbReference type="SUPFAM" id="SSF54631">
    <property type="entry name" value="CBS-domain pair"/>
    <property type="match status" value="1"/>
</dbReference>
<organism evidence="4 5">
    <name type="scientific">Candidatus Yanofskybacteria bacterium GW2011_GWA2_44_9</name>
    <dbReference type="NCBI Taxonomy" id="1619025"/>
    <lineage>
        <taxon>Bacteria</taxon>
        <taxon>Candidatus Yanofskyibacteriota</taxon>
    </lineage>
</organism>
<dbReference type="InterPro" id="IPR046342">
    <property type="entry name" value="CBS_dom_sf"/>
</dbReference>
<dbReference type="PANTHER" id="PTHR43080:SF2">
    <property type="entry name" value="CBS DOMAIN-CONTAINING PROTEIN"/>
    <property type="match status" value="1"/>
</dbReference>
<dbReference type="InterPro" id="IPR000644">
    <property type="entry name" value="CBS_dom"/>
</dbReference>
<dbReference type="Pfam" id="PF00571">
    <property type="entry name" value="CBS"/>
    <property type="match status" value="2"/>
</dbReference>
<evidence type="ECO:0000313" key="4">
    <source>
        <dbReference type="EMBL" id="KKT82582.1"/>
    </source>
</evidence>
<dbReference type="PANTHER" id="PTHR43080">
    <property type="entry name" value="CBS DOMAIN-CONTAINING PROTEIN CBSX3, MITOCHONDRIAL"/>
    <property type="match status" value="1"/>
</dbReference>
<protein>
    <submittedName>
        <fullName evidence="4">CBS domain containing protein</fullName>
    </submittedName>
</protein>
<dbReference type="PROSITE" id="PS51371">
    <property type="entry name" value="CBS"/>
    <property type="match status" value="2"/>
</dbReference>
<dbReference type="SMART" id="SM00116">
    <property type="entry name" value="CBS"/>
    <property type="match status" value="2"/>
</dbReference>
<evidence type="ECO:0000256" key="1">
    <source>
        <dbReference type="ARBA" id="ARBA00023122"/>
    </source>
</evidence>
<dbReference type="InterPro" id="IPR051257">
    <property type="entry name" value="Diverse_CBS-Domain"/>
</dbReference>
<comment type="caution">
    <text evidence="4">The sequence shown here is derived from an EMBL/GenBank/DDBJ whole genome shotgun (WGS) entry which is preliminary data.</text>
</comment>
<reference evidence="4 5" key="1">
    <citation type="journal article" date="2015" name="Nature">
        <title>rRNA introns, odd ribosomes, and small enigmatic genomes across a large radiation of phyla.</title>
        <authorList>
            <person name="Brown C.T."/>
            <person name="Hug L.A."/>
            <person name="Thomas B.C."/>
            <person name="Sharon I."/>
            <person name="Castelle C.J."/>
            <person name="Singh A."/>
            <person name="Wilkins M.J."/>
            <person name="Williams K.H."/>
            <person name="Banfield J.F."/>
        </authorList>
    </citation>
    <scope>NUCLEOTIDE SEQUENCE [LARGE SCALE GENOMIC DNA]</scope>
</reference>
<evidence type="ECO:0000313" key="5">
    <source>
        <dbReference type="Proteomes" id="UP000034032"/>
    </source>
</evidence>
<feature type="domain" description="CBS" evidence="3">
    <location>
        <begin position="18"/>
        <end position="75"/>
    </location>
</feature>
<dbReference type="CDD" id="cd04586">
    <property type="entry name" value="CBS_pair_BON_assoc"/>
    <property type="match status" value="1"/>
</dbReference>
<dbReference type="Proteomes" id="UP000034032">
    <property type="component" value="Unassembled WGS sequence"/>
</dbReference>
<accession>A0A0G1MP56</accession>
<feature type="domain" description="CBS" evidence="3">
    <location>
        <begin position="106"/>
        <end position="166"/>
    </location>
</feature>
<dbReference type="Gene3D" id="3.10.580.10">
    <property type="entry name" value="CBS-domain"/>
    <property type="match status" value="2"/>
</dbReference>
<proteinExistence type="predicted"/>
<dbReference type="AlphaFoldDB" id="A0A0G1MP56"/>
<sequence length="167" mass="18989">MTENDPKNISKISINELMTREVITVNPETSLLDVAKVIAEHNFDGVPVVDKDGKLVGLVTEYDLINKTSAVHLPTLQVVLKNIPLFKQDQGHFQEEILSLKVKDIMNKEPLTLPNSSTFEDVIRLFKEHHRVNPIPVVDKDNRVVGVISRFDILRPFHVLQGVLKYF</sequence>
<dbReference type="EMBL" id="LCJR01000004">
    <property type="protein sequence ID" value="KKT82582.1"/>
    <property type="molecule type" value="Genomic_DNA"/>
</dbReference>